<accession>A0ABN9S3X1</accession>
<name>A0ABN9S3X1_9DINO</name>
<gene>
    <name evidence="1" type="ORF">PCOR1329_LOCUS26298</name>
</gene>
<reference evidence="1" key="1">
    <citation type="submission" date="2023-10" db="EMBL/GenBank/DDBJ databases">
        <authorList>
            <person name="Chen Y."/>
            <person name="Shah S."/>
            <person name="Dougan E. K."/>
            <person name="Thang M."/>
            <person name="Chan C."/>
        </authorList>
    </citation>
    <scope>NUCLEOTIDE SEQUENCE [LARGE SCALE GENOMIC DNA]</scope>
</reference>
<evidence type="ECO:0000313" key="2">
    <source>
        <dbReference type="Proteomes" id="UP001189429"/>
    </source>
</evidence>
<sequence length="111" mass="12163">MLDVKIGVETAVAGWHGKSAFAAWRQSYLDKATNSAGHGSRLEGFDSPPETLRSFQSLLSSVLVAKRQLQRFHIQCMTASTYLPLFLDLHSASGTADAPDLEGRLTRIETQ</sequence>
<keyword evidence="2" id="KW-1185">Reference proteome</keyword>
<protein>
    <submittedName>
        <fullName evidence="1">Uncharacterized protein</fullName>
    </submittedName>
</protein>
<comment type="caution">
    <text evidence="1">The sequence shown here is derived from an EMBL/GenBank/DDBJ whole genome shotgun (WGS) entry which is preliminary data.</text>
</comment>
<feature type="non-terminal residue" evidence="1">
    <location>
        <position position="111"/>
    </location>
</feature>
<organism evidence="1 2">
    <name type="scientific">Prorocentrum cordatum</name>
    <dbReference type="NCBI Taxonomy" id="2364126"/>
    <lineage>
        <taxon>Eukaryota</taxon>
        <taxon>Sar</taxon>
        <taxon>Alveolata</taxon>
        <taxon>Dinophyceae</taxon>
        <taxon>Prorocentrales</taxon>
        <taxon>Prorocentraceae</taxon>
        <taxon>Prorocentrum</taxon>
    </lineage>
</organism>
<dbReference type="Proteomes" id="UP001189429">
    <property type="component" value="Unassembled WGS sequence"/>
</dbReference>
<proteinExistence type="predicted"/>
<evidence type="ECO:0000313" key="1">
    <source>
        <dbReference type="EMBL" id="CAK0826465.1"/>
    </source>
</evidence>
<dbReference type="EMBL" id="CAUYUJ010009330">
    <property type="protein sequence ID" value="CAK0826465.1"/>
    <property type="molecule type" value="Genomic_DNA"/>
</dbReference>